<gene>
    <name evidence="2" type="ORF">SG35_006340</name>
</gene>
<evidence type="ECO:0000313" key="2">
    <source>
        <dbReference type="EMBL" id="WDE00265.1"/>
    </source>
</evidence>
<feature type="transmembrane region" description="Helical" evidence="1">
    <location>
        <begin position="44"/>
        <end position="62"/>
    </location>
</feature>
<accession>A0AAE9YS76</accession>
<name>A0AAE9YS76_9GAMM</name>
<feature type="transmembrane region" description="Helical" evidence="1">
    <location>
        <begin position="6"/>
        <end position="32"/>
    </location>
</feature>
<dbReference type="AlphaFoldDB" id="A0AAE9YS76"/>
<evidence type="ECO:0000313" key="3">
    <source>
        <dbReference type="Proteomes" id="UP000032568"/>
    </source>
</evidence>
<dbReference type="Pfam" id="PF11086">
    <property type="entry name" value="DUF2878"/>
    <property type="match status" value="1"/>
</dbReference>
<keyword evidence="1" id="KW-0472">Membrane</keyword>
<feature type="transmembrane region" description="Helical" evidence="1">
    <location>
        <begin position="132"/>
        <end position="151"/>
    </location>
</feature>
<organism evidence="2 3">
    <name type="scientific">Thalassomonas actiniarum</name>
    <dbReference type="NCBI Taxonomy" id="485447"/>
    <lineage>
        <taxon>Bacteria</taxon>
        <taxon>Pseudomonadati</taxon>
        <taxon>Pseudomonadota</taxon>
        <taxon>Gammaproteobacteria</taxon>
        <taxon>Alteromonadales</taxon>
        <taxon>Colwelliaceae</taxon>
        <taxon>Thalassomonas</taxon>
    </lineage>
</organism>
<feature type="transmembrane region" description="Helical" evidence="1">
    <location>
        <begin position="102"/>
        <end position="120"/>
    </location>
</feature>
<dbReference type="Proteomes" id="UP000032568">
    <property type="component" value="Chromosome"/>
</dbReference>
<reference evidence="2 3" key="1">
    <citation type="journal article" date="2015" name="Genome Announc.">
        <title>Draft Genome Sequences of Marine Isolates of Thalassomonas viridans and Thalassomonas actiniarum.</title>
        <authorList>
            <person name="Olonade I."/>
            <person name="van Zyl L.J."/>
            <person name="Trindade M."/>
        </authorList>
    </citation>
    <scope>NUCLEOTIDE SEQUENCE [LARGE SCALE GENOMIC DNA]</scope>
    <source>
        <strain evidence="2 3">A5K-106</strain>
    </source>
</reference>
<dbReference type="KEGG" id="tact:SG35_006340"/>
<dbReference type="InterPro" id="IPR021306">
    <property type="entry name" value="DUF2878"/>
</dbReference>
<sequence>MLINALIFNLMWFGCIYWGNSFALLVPVWAVLHLHFSRNSKREACYVLLVTLLGTVTDSLLMHAGVFEFVQSDFIVPFWLIMIWLSFSLTLNASLKFLQGRTVLQFLAGAVFPPLSYLAGKTLAAVSFGYSTLLTLVLLSLIWSQLMVLFFRLNIWTGVNQDHEDHINYA</sequence>
<keyword evidence="3" id="KW-1185">Reference proteome</keyword>
<proteinExistence type="predicted"/>
<reference evidence="2 3" key="2">
    <citation type="journal article" date="2022" name="Mar. Drugs">
        <title>Bioassay-Guided Fractionation Leads to the Detection of Cholic Acid Generated by the Rare Thalassomonas sp.</title>
        <authorList>
            <person name="Pheiffer F."/>
            <person name="Schneider Y.K."/>
            <person name="Hansen E.H."/>
            <person name="Andersen J.H."/>
            <person name="Isaksson J."/>
            <person name="Busche T."/>
            <person name="R C."/>
            <person name="Kalinowski J."/>
            <person name="Zyl L.V."/>
            <person name="Trindade M."/>
        </authorList>
    </citation>
    <scope>NUCLEOTIDE SEQUENCE [LARGE SCALE GENOMIC DNA]</scope>
    <source>
        <strain evidence="2 3">A5K-106</strain>
    </source>
</reference>
<keyword evidence="1" id="KW-0812">Transmembrane</keyword>
<keyword evidence="1" id="KW-1133">Transmembrane helix</keyword>
<protein>
    <submittedName>
        <fullName evidence="2">DUF2878 domain-containing protein</fullName>
    </submittedName>
</protein>
<evidence type="ECO:0000256" key="1">
    <source>
        <dbReference type="SAM" id="Phobius"/>
    </source>
</evidence>
<feature type="transmembrane region" description="Helical" evidence="1">
    <location>
        <begin position="74"/>
        <end position="95"/>
    </location>
</feature>
<dbReference type="EMBL" id="CP059735">
    <property type="protein sequence ID" value="WDE00265.1"/>
    <property type="molecule type" value="Genomic_DNA"/>
</dbReference>
<dbReference type="RefSeq" id="WP_044835345.1">
    <property type="nucleotide sequence ID" value="NZ_CP059735.1"/>
</dbReference>